<dbReference type="RefSeq" id="WP_369918132.1">
    <property type="nucleotide sequence ID" value="NZ_JBCLSQ010000011.1"/>
</dbReference>
<keyword evidence="2" id="KW-1185">Reference proteome</keyword>
<organism evidence="1 2">
    <name type="scientific">Lactococcus muris</name>
    <dbReference type="NCBI Taxonomy" id="2941330"/>
    <lineage>
        <taxon>Bacteria</taxon>
        <taxon>Bacillati</taxon>
        <taxon>Bacillota</taxon>
        <taxon>Bacilli</taxon>
        <taxon>Lactobacillales</taxon>
        <taxon>Streptococcaceae</taxon>
        <taxon>Lactococcus</taxon>
    </lineage>
</organism>
<proteinExistence type="predicted"/>
<comment type="caution">
    <text evidence="1">The sequence shown here is derived from an EMBL/GenBank/DDBJ whole genome shotgun (WGS) entry which is preliminary data.</text>
</comment>
<accession>A0ABV4DAC7</accession>
<gene>
    <name evidence="1" type="ORF">AALM99_05515</name>
</gene>
<sequence length="565" mass="62651">MNREQKRKLGLLVSLSIGLLVAGTFAFTAFNQQAINDRENNLDAAINGRVHDYYNRETENKDVFAENFGRDDNANPGLVRIRLSEFMEIRRRGETDFTPLVLGTERGDVGTWTKWKPEVFDINNRQDSHASNAFDTYARLTFGWQREGELAPWYMPTFNHDREDLRTAAAGHARDWIQGNGATDATTNGTTHPGEGTDAYWTEDSGSYDNTDNQWPGSTVIQEVEQHLPQERPPMTIEQWDALTVRQKVGDYWVIDHNTGWAYWASLLEAGEATSYLLDAAEMDATALDQNISNGTYYYGIHVDSQFVSRNEVDLFLAADLEGTHDRRLESFLEGVKNNAFGDGNPLWNEDSPPSDFRFELMNPGRLFTMNNQRFRYLENMGGGNHLIIRNSMFPNTSWNGQPTVLQNWYTALIQAEPTLEAMVQPVTIPARDSVPGVPDASIIWTGAGTRWLPSNLASFPSVANDLTTVATSGGSKQAFALSLADVTKLSQPGGAFSNHAERVTGEQGGNNGWWLRTLGASNSVWQIPSTAFGRGGQLHGTGTATTTAAHIGVRPALILHQPAT</sequence>
<reference evidence="1 2" key="1">
    <citation type="submission" date="2024-03" db="EMBL/GenBank/DDBJ databases">
        <title>Mouse gut bacterial collection (mGBC) of GemPharmatech.</title>
        <authorList>
            <person name="He Y."/>
            <person name="Dong L."/>
            <person name="Wu D."/>
            <person name="Gao X."/>
            <person name="Lin Z."/>
        </authorList>
    </citation>
    <scope>NUCLEOTIDE SEQUENCE [LARGE SCALE GENOMIC DNA]</scope>
    <source>
        <strain evidence="1 2">20-218</strain>
    </source>
</reference>
<dbReference type="Proteomes" id="UP001565242">
    <property type="component" value="Unassembled WGS sequence"/>
</dbReference>
<evidence type="ECO:0000313" key="1">
    <source>
        <dbReference type="EMBL" id="MEY8537898.1"/>
    </source>
</evidence>
<name>A0ABV4DAC7_9LACT</name>
<protein>
    <submittedName>
        <fullName evidence="1">Uncharacterized protein</fullName>
    </submittedName>
</protein>
<evidence type="ECO:0000313" key="2">
    <source>
        <dbReference type="Proteomes" id="UP001565242"/>
    </source>
</evidence>
<dbReference type="EMBL" id="JBCLSQ010000011">
    <property type="protein sequence ID" value="MEY8537898.1"/>
    <property type="molecule type" value="Genomic_DNA"/>
</dbReference>